<evidence type="ECO:0000313" key="2">
    <source>
        <dbReference type="Proteomes" id="UP000187085"/>
    </source>
</evidence>
<dbReference type="RefSeq" id="WP_076700823.1">
    <property type="nucleotide sequence ID" value="NZ_MRDE01000006.1"/>
</dbReference>
<keyword evidence="2" id="KW-1185">Reference proteome</keyword>
<comment type="caution">
    <text evidence="1">The sequence shown here is derived from an EMBL/GenBank/DDBJ whole genome shotgun (WGS) entry which is preliminary data.</text>
</comment>
<proteinExistence type="predicted"/>
<dbReference type="OrthoDB" id="3259391at2"/>
<protein>
    <recommendedName>
        <fullName evidence="3">DNA-binding protein</fullName>
    </recommendedName>
</protein>
<dbReference type="AlphaFoldDB" id="A0A1R1LP42"/>
<organism evidence="1 2">
    <name type="scientific">Tersicoccus phoenicis</name>
    <dbReference type="NCBI Taxonomy" id="554083"/>
    <lineage>
        <taxon>Bacteria</taxon>
        <taxon>Bacillati</taxon>
        <taxon>Actinomycetota</taxon>
        <taxon>Actinomycetes</taxon>
        <taxon>Micrococcales</taxon>
        <taxon>Micrococcaceae</taxon>
        <taxon>Tersicoccus</taxon>
    </lineage>
</organism>
<evidence type="ECO:0000313" key="1">
    <source>
        <dbReference type="EMBL" id="OMH29317.1"/>
    </source>
</evidence>
<dbReference type="EMBL" id="MRDE01000006">
    <property type="protein sequence ID" value="OMH29317.1"/>
    <property type="molecule type" value="Genomic_DNA"/>
</dbReference>
<gene>
    <name evidence="1" type="ORF">BKD30_01110</name>
</gene>
<accession>A0A1R1LP42</accession>
<sequence length="215" mass="22999">MSLTVRQVLTEAHSSLTEQDVALVLQATLPSRVKAQPPSQSEVDLLKALSGLDGAAHDELVRVLDDPDATQRYSDRIAANLAAQTLHSTLSPQATAHLLGVDRTTVDRRRKAHQLYAITTPIGLRYPAWQFHLATVMDEQEAGTDEAGAISTVPSAAWLQEVIEAIPADVHPLTVGALMTEPAEETDGRSPLSWLASGGPAGPVVALVRELAWLP</sequence>
<evidence type="ECO:0008006" key="3">
    <source>
        <dbReference type="Google" id="ProtNLM"/>
    </source>
</evidence>
<reference evidence="1 2" key="1">
    <citation type="submission" date="2016-12" db="EMBL/GenBank/DDBJ databases">
        <title>Draft genome of Tersicoccus phoenicis 1P05MA.</title>
        <authorList>
            <person name="Nakajima Y."/>
            <person name="Yoshizawa S."/>
            <person name="Nakamura K."/>
            <person name="Ogura Y."/>
            <person name="Hayashi T."/>
            <person name="Kogure K."/>
        </authorList>
    </citation>
    <scope>NUCLEOTIDE SEQUENCE [LARGE SCALE GENOMIC DNA]</scope>
    <source>
        <strain evidence="1 2">1p05MA</strain>
    </source>
</reference>
<dbReference type="Proteomes" id="UP000187085">
    <property type="component" value="Unassembled WGS sequence"/>
</dbReference>
<name>A0A1R1LP42_9MICC</name>